<gene>
    <name evidence="2" type="ORF">Slati_2501500</name>
</gene>
<comment type="caution">
    <text evidence="2">The sequence shown here is derived from an EMBL/GenBank/DDBJ whole genome shotgun (WGS) entry which is preliminary data.</text>
</comment>
<organism evidence="2">
    <name type="scientific">Sesamum latifolium</name>
    <dbReference type="NCBI Taxonomy" id="2727402"/>
    <lineage>
        <taxon>Eukaryota</taxon>
        <taxon>Viridiplantae</taxon>
        <taxon>Streptophyta</taxon>
        <taxon>Embryophyta</taxon>
        <taxon>Tracheophyta</taxon>
        <taxon>Spermatophyta</taxon>
        <taxon>Magnoliopsida</taxon>
        <taxon>eudicotyledons</taxon>
        <taxon>Gunneridae</taxon>
        <taxon>Pentapetalae</taxon>
        <taxon>asterids</taxon>
        <taxon>lamiids</taxon>
        <taxon>Lamiales</taxon>
        <taxon>Pedaliaceae</taxon>
        <taxon>Sesamum</taxon>
    </lineage>
</organism>
<name>A0AAW2WEG9_9LAMI</name>
<evidence type="ECO:0000313" key="2">
    <source>
        <dbReference type="EMBL" id="KAL0440185.1"/>
    </source>
</evidence>
<reference evidence="2" key="2">
    <citation type="journal article" date="2024" name="Plant">
        <title>Genomic evolution and insights into agronomic trait innovations of Sesamum species.</title>
        <authorList>
            <person name="Miao H."/>
            <person name="Wang L."/>
            <person name="Qu L."/>
            <person name="Liu H."/>
            <person name="Sun Y."/>
            <person name="Le M."/>
            <person name="Wang Q."/>
            <person name="Wei S."/>
            <person name="Zheng Y."/>
            <person name="Lin W."/>
            <person name="Duan Y."/>
            <person name="Cao H."/>
            <person name="Xiong S."/>
            <person name="Wang X."/>
            <person name="Wei L."/>
            <person name="Li C."/>
            <person name="Ma Q."/>
            <person name="Ju M."/>
            <person name="Zhao R."/>
            <person name="Li G."/>
            <person name="Mu C."/>
            <person name="Tian Q."/>
            <person name="Mei H."/>
            <person name="Zhang T."/>
            <person name="Gao T."/>
            <person name="Zhang H."/>
        </authorList>
    </citation>
    <scope>NUCLEOTIDE SEQUENCE</scope>
    <source>
        <strain evidence="2">KEN1</strain>
    </source>
</reference>
<dbReference type="EMBL" id="JACGWN010000008">
    <property type="protein sequence ID" value="KAL0440185.1"/>
    <property type="molecule type" value="Genomic_DNA"/>
</dbReference>
<evidence type="ECO:0000256" key="1">
    <source>
        <dbReference type="SAM" id="SignalP"/>
    </source>
</evidence>
<feature type="signal peptide" evidence="1">
    <location>
        <begin position="1"/>
        <end position="19"/>
    </location>
</feature>
<proteinExistence type="predicted"/>
<sequence length="51" mass="5077">MTAAIIFVWSLGMLGDNSSEVVSEEVLRRGGSVSGLGGPMTVVALAGPGCP</sequence>
<dbReference type="AlphaFoldDB" id="A0AAW2WEG9"/>
<accession>A0AAW2WEG9</accession>
<feature type="chain" id="PRO_5043665953" evidence="1">
    <location>
        <begin position="20"/>
        <end position="51"/>
    </location>
</feature>
<keyword evidence="1" id="KW-0732">Signal</keyword>
<reference evidence="2" key="1">
    <citation type="submission" date="2020-06" db="EMBL/GenBank/DDBJ databases">
        <authorList>
            <person name="Li T."/>
            <person name="Hu X."/>
            <person name="Zhang T."/>
            <person name="Song X."/>
            <person name="Zhang H."/>
            <person name="Dai N."/>
            <person name="Sheng W."/>
            <person name="Hou X."/>
            <person name="Wei L."/>
        </authorList>
    </citation>
    <scope>NUCLEOTIDE SEQUENCE</scope>
    <source>
        <strain evidence="2">KEN1</strain>
        <tissue evidence="2">Leaf</tissue>
    </source>
</reference>
<protein>
    <submittedName>
        <fullName evidence="2">Uncharacterized protein</fullName>
    </submittedName>
</protein>